<dbReference type="EMBL" id="JACOFZ010000001">
    <property type="protein sequence ID" value="MBC3880170.1"/>
    <property type="molecule type" value="Genomic_DNA"/>
</dbReference>
<keyword evidence="4" id="KW-0472">Membrane</keyword>
<dbReference type="InterPro" id="IPR026170">
    <property type="entry name" value="FAM173A/B"/>
</dbReference>
<organism evidence="5 6">
    <name type="scientific">Undibacterium nitidum</name>
    <dbReference type="NCBI Taxonomy" id="2762298"/>
    <lineage>
        <taxon>Bacteria</taxon>
        <taxon>Pseudomonadati</taxon>
        <taxon>Pseudomonadota</taxon>
        <taxon>Betaproteobacteria</taxon>
        <taxon>Burkholderiales</taxon>
        <taxon>Oxalobacteraceae</taxon>
        <taxon>Undibacterium</taxon>
    </lineage>
</organism>
<dbReference type="SUPFAM" id="SSF53335">
    <property type="entry name" value="S-adenosyl-L-methionine-dependent methyltransferases"/>
    <property type="match status" value="1"/>
</dbReference>
<keyword evidence="2" id="KW-0808">Transferase</keyword>
<evidence type="ECO:0000313" key="5">
    <source>
        <dbReference type="EMBL" id="MBC3880170.1"/>
    </source>
</evidence>
<feature type="transmembrane region" description="Helical" evidence="4">
    <location>
        <begin position="6"/>
        <end position="27"/>
    </location>
</feature>
<comment type="caution">
    <text evidence="5">The sequence shown here is derived from an EMBL/GenBank/DDBJ whole genome shotgun (WGS) entry which is preliminary data.</text>
</comment>
<dbReference type="Proteomes" id="UP000627446">
    <property type="component" value="Unassembled WGS sequence"/>
</dbReference>
<reference evidence="5" key="1">
    <citation type="submission" date="2020-08" db="EMBL/GenBank/DDBJ databases">
        <title>Novel species isolated from subtropical streams in China.</title>
        <authorList>
            <person name="Lu H."/>
        </authorList>
    </citation>
    <scope>NUCLEOTIDE SEQUENCE</scope>
    <source>
        <strain evidence="5">LX22W</strain>
    </source>
</reference>
<protein>
    <submittedName>
        <fullName evidence="5">Class I SAM-dependent methyltransferase</fullName>
    </submittedName>
</protein>
<keyword evidence="4" id="KW-0812">Transmembrane</keyword>
<evidence type="ECO:0000256" key="4">
    <source>
        <dbReference type="SAM" id="Phobius"/>
    </source>
</evidence>
<accession>A0A923KJY5</accession>
<proteinExistence type="predicted"/>
<name>A0A923KJY5_9BURK</name>
<dbReference type="GO" id="GO:0016279">
    <property type="term" value="F:protein-lysine N-methyltransferase activity"/>
    <property type="evidence" value="ECO:0007669"/>
    <property type="project" value="InterPro"/>
</dbReference>
<keyword evidence="6" id="KW-1185">Reference proteome</keyword>
<sequence length="250" mass="28054">MKVSIGIKSLGIQFVSFFLGFLFLILLNRAFGFIASPYAFLVCCGSAAAILSLILRFDWWWALIQLCFPSIIYFAYQQNIAPIAYLAALLVCALVFWSTYKTQVPYYPSRSSLAEPIASLLDEFESPSLIDLGSGLGGLLFRLEDSRKNARFFGIEIAPLPYCCSQIRRILRGSNVKFLFGSYFSLDLSEFDVVFCYLSPAAMPDLWDKASTEMKKGSMLLSYEFIIPDVPVSFTLEMKGGGPVLYGWRI</sequence>
<keyword evidence="1 5" id="KW-0489">Methyltransferase</keyword>
<dbReference type="PANTHER" id="PTHR13610">
    <property type="entry name" value="METHYLTRANSFERASE DOMAIN-CONTAINING PROTEIN"/>
    <property type="match status" value="1"/>
</dbReference>
<feature type="transmembrane region" description="Helical" evidence="4">
    <location>
        <begin position="34"/>
        <end position="53"/>
    </location>
</feature>
<keyword evidence="3" id="KW-0949">S-adenosyl-L-methionine</keyword>
<keyword evidence="4" id="KW-1133">Transmembrane helix</keyword>
<dbReference type="Gene3D" id="3.40.50.150">
    <property type="entry name" value="Vaccinia Virus protein VP39"/>
    <property type="match status" value="1"/>
</dbReference>
<feature type="transmembrane region" description="Helical" evidence="4">
    <location>
        <begin position="83"/>
        <end position="100"/>
    </location>
</feature>
<dbReference type="InterPro" id="IPR029063">
    <property type="entry name" value="SAM-dependent_MTases_sf"/>
</dbReference>
<dbReference type="RefSeq" id="WP_186915299.1">
    <property type="nucleotide sequence ID" value="NZ_JACOFZ010000001.1"/>
</dbReference>
<evidence type="ECO:0000313" key="6">
    <source>
        <dbReference type="Proteomes" id="UP000627446"/>
    </source>
</evidence>
<evidence type="ECO:0000256" key="2">
    <source>
        <dbReference type="ARBA" id="ARBA00022679"/>
    </source>
</evidence>
<evidence type="ECO:0000256" key="1">
    <source>
        <dbReference type="ARBA" id="ARBA00022603"/>
    </source>
</evidence>
<evidence type="ECO:0000256" key="3">
    <source>
        <dbReference type="ARBA" id="ARBA00022691"/>
    </source>
</evidence>
<dbReference type="PANTHER" id="PTHR13610:SF9">
    <property type="entry name" value="FI06469P"/>
    <property type="match status" value="1"/>
</dbReference>
<gene>
    <name evidence="5" type="ORF">H8K36_02160</name>
</gene>
<dbReference type="AlphaFoldDB" id="A0A923KJY5"/>
<feature type="transmembrane region" description="Helical" evidence="4">
    <location>
        <begin position="59"/>
        <end position="76"/>
    </location>
</feature>
<dbReference type="GO" id="GO:0032259">
    <property type="term" value="P:methylation"/>
    <property type="evidence" value="ECO:0007669"/>
    <property type="project" value="UniProtKB-KW"/>
</dbReference>